<accession>T0YAI7</accession>
<organism evidence="2">
    <name type="scientific">mine drainage metagenome</name>
    <dbReference type="NCBI Taxonomy" id="410659"/>
    <lineage>
        <taxon>unclassified sequences</taxon>
        <taxon>metagenomes</taxon>
        <taxon>ecological metagenomes</taxon>
    </lineage>
</organism>
<name>T0YAI7_9ZZZZ</name>
<reference evidence="2" key="1">
    <citation type="submission" date="2013-08" db="EMBL/GenBank/DDBJ databases">
        <authorList>
            <person name="Mendez C."/>
            <person name="Richter M."/>
            <person name="Ferrer M."/>
            <person name="Sanchez J."/>
        </authorList>
    </citation>
    <scope>NUCLEOTIDE SEQUENCE</scope>
</reference>
<dbReference type="EMBL" id="AUZX01014452">
    <property type="protein sequence ID" value="EQD32226.1"/>
    <property type="molecule type" value="Genomic_DNA"/>
</dbReference>
<dbReference type="Gene3D" id="3.50.50.60">
    <property type="entry name" value="FAD/NAD(P)-binding domain"/>
    <property type="match status" value="1"/>
</dbReference>
<proteinExistence type="predicted"/>
<evidence type="ECO:0000259" key="1">
    <source>
        <dbReference type="Pfam" id="PF03486"/>
    </source>
</evidence>
<dbReference type="PANTHER" id="PTHR42887">
    <property type="entry name" value="OS12G0638800 PROTEIN"/>
    <property type="match status" value="1"/>
</dbReference>
<comment type="caution">
    <text evidence="2">The sequence shown here is derived from an EMBL/GenBank/DDBJ whole genome shotgun (WGS) entry which is preliminary data.</text>
</comment>
<evidence type="ECO:0000313" key="2">
    <source>
        <dbReference type="EMBL" id="EQD32226.1"/>
    </source>
</evidence>
<feature type="non-terminal residue" evidence="2">
    <location>
        <position position="1"/>
    </location>
</feature>
<sequence>GGVDTDALSSTTMESRHVPRLYFIGEVVDVTGHLGGYNFQWAWASGHAAGSAV</sequence>
<gene>
    <name evidence="2" type="ORF">B1A_19578</name>
</gene>
<dbReference type="SUPFAM" id="SSF51905">
    <property type="entry name" value="FAD/NAD(P)-binding domain"/>
    <property type="match status" value="1"/>
</dbReference>
<reference evidence="2" key="2">
    <citation type="journal article" date="2014" name="ISME J.">
        <title>Microbial stratification in low pH oxic and suboxic macroscopic growths along an acid mine drainage.</title>
        <authorList>
            <person name="Mendez-Garcia C."/>
            <person name="Mesa V."/>
            <person name="Sprenger R.R."/>
            <person name="Richter M."/>
            <person name="Diez M.S."/>
            <person name="Solano J."/>
            <person name="Bargiela R."/>
            <person name="Golyshina O.V."/>
            <person name="Manteca A."/>
            <person name="Ramos J.L."/>
            <person name="Gallego J.R."/>
            <person name="Llorente I."/>
            <person name="Martins Dos Santos V.A."/>
            <person name="Jensen O.N."/>
            <person name="Pelaez A.I."/>
            <person name="Sanchez J."/>
            <person name="Ferrer M."/>
        </authorList>
    </citation>
    <scope>NUCLEOTIDE SEQUENCE</scope>
</reference>
<dbReference type="Pfam" id="PF03486">
    <property type="entry name" value="HI0933_like"/>
    <property type="match status" value="1"/>
</dbReference>
<feature type="domain" description="RsdA/BaiN/AoA(So)-like Rossmann fold-like" evidence="1">
    <location>
        <begin position="1"/>
        <end position="51"/>
    </location>
</feature>
<dbReference type="InterPro" id="IPR036188">
    <property type="entry name" value="FAD/NAD-bd_sf"/>
</dbReference>
<dbReference type="AlphaFoldDB" id="T0YAI7"/>
<protein>
    <recommendedName>
        <fullName evidence="1">RsdA/BaiN/AoA(So)-like Rossmann fold-like domain-containing protein</fullName>
    </recommendedName>
</protein>
<dbReference type="InterPro" id="IPR057661">
    <property type="entry name" value="RsdA/BaiN/AoA(So)_Rossmann"/>
</dbReference>
<dbReference type="PANTHER" id="PTHR42887:SF2">
    <property type="entry name" value="OS12G0638800 PROTEIN"/>
    <property type="match status" value="1"/>
</dbReference>
<dbReference type="InterPro" id="IPR004792">
    <property type="entry name" value="BaiN-like"/>
</dbReference>